<gene>
    <name evidence="2" type="ORF">B0T25DRAFT_612844</name>
</gene>
<sequence>MYIVTSEFAIGGPDALDQCMGHASRHMDAAARKTEPRVIFGDDGDEELTKWAAHPEVRIIRREGERWVLTKTAFPFKNDSGLMLPSIEPSTSTVPQVSIAESLLGSTAKHTDSGYASLGRDNNSRKERPPSLESDEVIDDLELGDAATVYSIPWSAPEEEMDTYKSEFADALVRTIQSKTPDKQLLQSLSTSLPALLKAFALRLGLAGDKSQLEVMYFIHKSRIDITNRFQAAVLEYEEDEFETARELEAKPDMAAVHADIWQWLGTLNPDSTARVGSDAIPQHHKNEQQLPDLEDDLEEQYSLPDKRGYRRAAFESVAYQWLMVSLSKELFLSVPPSEESLCSQIRTKVVSYLEKRSAVRVSSRRQSEKHRMEMHLDWNPAEFLIDQFPQNARADLKRLLCETITLTGSLTDAQALPCEMYIQQTWPISGPRLFDLLKEASQLDSFHTVCLSGMLKLAGYNGPTAQTY</sequence>
<proteinExistence type="predicted"/>
<keyword evidence="3" id="KW-1185">Reference proteome</keyword>
<reference evidence="2" key="1">
    <citation type="journal article" date="2023" name="Mol. Phylogenet. Evol.">
        <title>Genome-scale phylogeny and comparative genomics of the fungal order Sordariales.</title>
        <authorList>
            <person name="Hensen N."/>
            <person name="Bonometti L."/>
            <person name="Westerberg I."/>
            <person name="Brannstrom I.O."/>
            <person name="Guillou S."/>
            <person name="Cros-Aarteil S."/>
            <person name="Calhoun S."/>
            <person name="Haridas S."/>
            <person name="Kuo A."/>
            <person name="Mondo S."/>
            <person name="Pangilinan J."/>
            <person name="Riley R."/>
            <person name="LaButti K."/>
            <person name="Andreopoulos B."/>
            <person name="Lipzen A."/>
            <person name="Chen C."/>
            <person name="Yan M."/>
            <person name="Daum C."/>
            <person name="Ng V."/>
            <person name="Clum A."/>
            <person name="Steindorff A."/>
            <person name="Ohm R.A."/>
            <person name="Martin F."/>
            <person name="Silar P."/>
            <person name="Natvig D.O."/>
            <person name="Lalanne C."/>
            <person name="Gautier V."/>
            <person name="Ament-Velasquez S.L."/>
            <person name="Kruys A."/>
            <person name="Hutchinson M.I."/>
            <person name="Powell A.J."/>
            <person name="Barry K."/>
            <person name="Miller A.N."/>
            <person name="Grigoriev I.V."/>
            <person name="Debuchy R."/>
            <person name="Gladieux P."/>
            <person name="Hiltunen Thoren M."/>
            <person name="Johannesson H."/>
        </authorList>
    </citation>
    <scope>NUCLEOTIDE SEQUENCE</scope>
    <source>
        <strain evidence="2">CBS 955.72</strain>
    </source>
</reference>
<dbReference type="EMBL" id="JAUIQD010000006">
    <property type="protein sequence ID" value="KAK3346388.1"/>
    <property type="molecule type" value="Genomic_DNA"/>
</dbReference>
<feature type="region of interest" description="Disordered" evidence="1">
    <location>
        <begin position="110"/>
        <end position="133"/>
    </location>
</feature>
<reference evidence="2" key="2">
    <citation type="submission" date="2023-06" db="EMBL/GenBank/DDBJ databases">
        <authorList>
            <consortium name="Lawrence Berkeley National Laboratory"/>
            <person name="Haridas S."/>
            <person name="Hensen N."/>
            <person name="Bonometti L."/>
            <person name="Westerberg I."/>
            <person name="Brannstrom I.O."/>
            <person name="Guillou S."/>
            <person name="Cros-Aarteil S."/>
            <person name="Calhoun S."/>
            <person name="Kuo A."/>
            <person name="Mondo S."/>
            <person name="Pangilinan J."/>
            <person name="Riley R."/>
            <person name="Labutti K."/>
            <person name="Andreopoulos B."/>
            <person name="Lipzen A."/>
            <person name="Chen C."/>
            <person name="Yanf M."/>
            <person name="Daum C."/>
            <person name="Ng V."/>
            <person name="Clum A."/>
            <person name="Steindorff A."/>
            <person name="Ohm R."/>
            <person name="Martin F."/>
            <person name="Silar P."/>
            <person name="Natvig D."/>
            <person name="Lalanne C."/>
            <person name="Gautier V."/>
            <person name="Ament-Velasquez S.L."/>
            <person name="Kruys A."/>
            <person name="Hutchinson M.I."/>
            <person name="Powell A.J."/>
            <person name="Barry K."/>
            <person name="Miller A.N."/>
            <person name="Grigoriev I.V."/>
            <person name="Debuchy R."/>
            <person name="Gladieux P."/>
            <person name="Thoren M.H."/>
            <person name="Johannesson H."/>
        </authorList>
    </citation>
    <scope>NUCLEOTIDE SEQUENCE</scope>
    <source>
        <strain evidence="2">CBS 955.72</strain>
    </source>
</reference>
<accession>A0AAJ0HB67</accession>
<name>A0AAJ0HB67_9PEZI</name>
<dbReference type="AlphaFoldDB" id="A0AAJ0HB67"/>
<evidence type="ECO:0000256" key="1">
    <source>
        <dbReference type="SAM" id="MobiDB-lite"/>
    </source>
</evidence>
<evidence type="ECO:0000313" key="3">
    <source>
        <dbReference type="Proteomes" id="UP001275084"/>
    </source>
</evidence>
<dbReference type="Proteomes" id="UP001275084">
    <property type="component" value="Unassembled WGS sequence"/>
</dbReference>
<protein>
    <submittedName>
        <fullName evidence="2">Uncharacterized protein</fullName>
    </submittedName>
</protein>
<evidence type="ECO:0000313" key="2">
    <source>
        <dbReference type="EMBL" id="KAK3346388.1"/>
    </source>
</evidence>
<comment type="caution">
    <text evidence="2">The sequence shown here is derived from an EMBL/GenBank/DDBJ whole genome shotgun (WGS) entry which is preliminary data.</text>
</comment>
<organism evidence="2 3">
    <name type="scientific">Lasiosphaeria hispida</name>
    <dbReference type="NCBI Taxonomy" id="260671"/>
    <lineage>
        <taxon>Eukaryota</taxon>
        <taxon>Fungi</taxon>
        <taxon>Dikarya</taxon>
        <taxon>Ascomycota</taxon>
        <taxon>Pezizomycotina</taxon>
        <taxon>Sordariomycetes</taxon>
        <taxon>Sordariomycetidae</taxon>
        <taxon>Sordariales</taxon>
        <taxon>Lasiosphaeriaceae</taxon>
        <taxon>Lasiosphaeria</taxon>
    </lineage>
</organism>